<accession>A0A0E9XBI1</accession>
<name>A0A0E9XBI1_ANGAN</name>
<evidence type="ECO:0000313" key="1">
    <source>
        <dbReference type="EMBL" id="JAH99200.1"/>
    </source>
</evidence>
<proteinExistence type="predicted"/>
<reference evidence="1" key="1">
    <citation type="submission" date="2014-11" db="EMBL/GenBank/DDBJ databases">
        <authorList>
            <person name="Amaro Gonzalez C."/>
        </authorList>
    </citation>
    <scope>NUCLEOTIDE SEQUENCE</scope>
</reference>
<reference evidence="1" key="2">
    <citation type="journal article" date="2015" name="Fish Shellfish Immunol.">
        <title>Early steps in the European eel (Anguilla anguilla)-Vibrio vulnificus interaction in the gills: Role of the RtxA13 toxin.</title>
        <authorList>
            <person name="Callol A."/>
            <person name="Pajuelo D."/>
            <person name="Ebbesson L."/>
            <person name="Teles M."/>
            <person name="MacKenzie S."/>
            <person name="Amaro C."/>
        </authorList>
    </citation>
    <scope>NUCLEOTIDE SEQUENCE</scope>
</reference>
<dbReference type="EMBL" id="GBXM01009377">
    <property type="protein sequence ID" value="JAH99200.1"/>
    <property type="molecule type" value="Transcribed_RNA"/>
</dbReference>
<protein>
    <submittedName>
        <fullName evidence="1">Uncharacterized protein</fullName>
    </submittedName>
</protein>
<organism evidence="1">
    <name type="scientific">Anguilla anguilla</name>
    <name type="common">European freshwater eel</name>
    <name type="synonym">Muraena anguilla</name>
    <dbReference type="NCBI Taxonomy" id="7936"/>
    <lineage>
        <taxon>Eukaryota</taxon>
        <taxon>Metazoa</taxon>
        <taxon>Chordata</taxon>
        <taxon>Craniata</taxon>
        <taxon>Vertebrata</taxon>
        <taxon>Euteleostomi</taxon>
        <taxon>Actinopterygii</taxon>
        <taxon>Neopterygii</taxon>
        <taxon>Teleostei</taxon>
        <taxon>Anguilliformes</taxon>
        <taxon>Anguillidae</taxon>
        <taxon>Anguilla</taxon>
    </lineage>
</organism>
<sequence>MATSGFFFRVTPQLGVIPVPIMSIGNCL</sequence>
<dbReference type="AlphaFoldDB" id="A0A0E9XBI1"/>